<sequence>MAKHMKNRAFKLSCGSSVRYDLALRKPSHIVMGDPWKCHSHGYHTSVKPLSLTTESYPSLIEVVFRGFANRISRHWDRMPILPEDLSVLVARRPDSHNPEKLNRMHRVTCPLYRRALLKTIHTSLANDRNNISQKEPC</sequence>
<dbReference type="AlphaFoldDB" id="A0A1M6TMT0"/>
<dbReference type="STRING" id="1830138.SAMN05443507_11720"/>
<keyword evidence="2" id="KW-1185">Reference proteome</keyword>
<dbReference type="EMBL" id="FRAF01000017">
    <property type="protein sequence ID" value="SHK58244.1"/>
    <property type="molecule type" value="Genomic_DNA"/>
</dbReference>
<organism evidence="1 2">
    <name type="scientific">Alicyclobacillus tolerans</name>
    <dbReference type="NCBI Taxonomy" id="90970"/>
    <lineage>
        <taxon>Bacteria</taxon>
        <taxon>Bacillati</taxon>
        <taxon>Bacillota</taxon>
        <taxon>Bacilli</taxon>
        <taxon>Bacillales</taxon>
        <taxon>Alicyclobacillaceae</taxon>
        <taxon>Alicyclobacillus</taxon>
    </lineage>
</organism>
<protein>
    <submittedName>
        <fullName evidence="1">Uncharacterized protein</fullName>
    </submittedName>
</protein>
<proteinExistence type="predicted"/>
<dbReference type="Proteomes" id="UP000184016">
    <property type="component" value="Unassembled WGS sequence"/>
</dbReference>
<gene>
    <name evidence="1" type="ORF">SAMN05443507_11720</name>
</gene>
<accession>A0A1M6TMT0</accession>
<evidence type="ECO:0000313" key="1">
    <source>
        <dbReference type="EMBL" id="SHK58244.1"/>
    </source>
</evidence>
<reference evidence="2" key="1">
    <citation type="submission" date="2016-11" db="EMBL/GenBank/DDBJ databases">
        <authorList>
            <person name="Varghese N."/>
            <person name="Submissions S."/>
        </authorList>
    </citation>
    <scope>NUCLEOTIDE SEQUENCE [LARGE SCALE GENOMIC DNA]</scope>
    <source>
        <strain evidence="2">USBA-503</strain>
    </source>
</reference>
<name>A0A1M6TMT0_9BACL</name>
<evidence type="ECO:0000313" key="2">
    <source>
        <dbReference type="Proteomes" id="UP000184016"/>
    </source>
</evidence>